<comment type="similarity">
    <text evidence="2">Belongs to the HpaH/HsaA monooxygenase family.</text>
</comment>
<dbReference type="GO" id="GO:0050660">
    <property type="term" value="F:flavin adenine dinucleotide binding"/>
    <property type="evidence" value="ECO:0007669"/>
    <property type="project" value="InterPro"/>
</dbReference>
<evidence type="ECO:0000313" key="6">
    <source>
        <dbReference type="Proteomes" id="UP000318578"/>
    </source>
</evidence>
<feature type="domain" description="Acyl-CoA dehydrogenase/oxidase N-terminal" evidence="3">
    <location>
        <begin position="19"/>
        <end position="118"/>
    </location>
</feature>
<dbReference type="GO" id="GO:0016712">
    <property type="term" value="F:oxidoreductase activity, acting on paired donors, with incorporation or reduction of molecular oxygen, reduced flavin or flavoprotein as one donor, and incorporation of one atom of oxygen"/>
    <property type="evidence" value="ECO:0007669"/>
    <property type="project" value="TreeGrafter"/>
</dbReference>
<accession>A0A558AIL2</accession>
<evidence type="ECO:0000256" key="2">
    <source>
        <dbReference type="ARBA" id="ARBA00049661"/>
    </source>
</evidence>
<feature type="domain" description="Acyl-CoA dehydrogenase C-terminal" evidence="4">
    <location>
        <begin position="245"/>
        <end position="371"/>
    </location>
</feature>
<dbReference type="PIRSF" id="PIRSF016578">
    <property type="entry name" value="HsaA"/>
    <property type="match status" value="1"/>
</dbReference>
<name>A0A558AIL2_9PSEU</name>
<dbReference type="SUPFAM" id="SSF47203">
    <property type="entry name" value="Acyl-CoA dehydrogenase C-terminal domain-like"/>
    <property type="match status" value="1"/>
</dbReference>
<dbReference type="EMBL" id="VJZA01000008">
    <property type="protein sequence ID" value="TVT24102.1"/>
    <property type="molecule type" value="Genomic_DNA"/>
</dbReference>
<reference evidence="5 6" key="1">
    <citation type="submission" date="2019-07" db="EMBL/GenBank/DDBJ databases">
        <title>New species of Amycolatopsis and Streptomyces.</title>
        <authorList>
            <person name="Duangmal K."/>
            <person name="Teo W.F.A."/>
            <person name="Lipun K."/>
        </authorList>
    </citation>
    <scope>NUCLEOTIDE SEQUENCE [LARGE SCALE GENOMIC DNA]</scope>
    <source>
        <strain evidence="5 6">JCM 30562</strain>
    </source>
</reference>
<dbReference type="GO" id="GO:0051213">
    <property type="term" value="F:dioxygenase activity"/>
    <property type="evidence" value="ECO:0007669"/>
    <property type="project" value="UniProtKB-KW"/>
</dbReference>
<dbReference type="Proteomes" id="UP000318578">
    <property type="component" value="Unassembled WGS sequence"/>
</dbReference>
<dbReference type="PANTHER" id="PTHR48083">
    <property type="entry name" value="MEDIUM-CHAIN SPECIFIC ACYL-COA DEHYDROGENASE, MITOCHONDRIAL-RELATED"/>
    <property type="match status" value="1"/>
</dbReference>
<dbReference type="GO" id="GO:0005737">
    <property type="term" value="C:cytoplasm"/>
    <property type="evidence" value="ECO:0007669"/>
    <property type="project" value="TreeGrafter"/>
</dbReference>
<dbReference type="GO" id="GO:0033539">
    <property type="term" value="P:fatty acid beta-oxidation using acyl-CoA dehydrogenase"/>
    <property type="evidence" value="ECO:0007669"/>
    <property type="project" value="TreeGrafter"/>
</dbReference>
<dbReference type="RefSeq" id="WP_144635886.1">
    <property type="nucleotide sequence ID" value="NZ_BNAX01000018.1"/>
</dbReference>
<dbReference type="InterPro" id="IPR009100">
    <property type="entry name" value="AcylCoA_DH/oxidase_NM_dom_sf"/>
</dbReference>
<organism evidence="5 6">
    <name type="scientific">Amycolatopsis acidiphila</name>
    <dbReference type="NCBI Taxonomy" id="715473"/>
    <lineage>
        <taxon>Bacteria</taxon>
        <taxon>Bacillati</taxon>
        <taxon>Actinomycetota</taxon>
        <taxon>Actinomycetes</taxon>
        <taxon>Pseudonocardiales</taxon>
        <taxon>Pseudonocardiaceae</taxon>
        <taxon>Amycolatopsis</taxon>
    </lineage>
</organism>
<dbReference type="SUPFAM" id="SSF56645">
    <property type="entry name" value="Acyl-CoA dehydrogenase NM domain-like"/>
    <property type="match status" value="1"/>
</dbReference>
<sequence length="394" mass="42402">MAETVAVTAPASESSLVEAAAAVAPEVRALAAEAQRLGRLPDETIRLLDEAGLHKVLAPRSRGGHQASIETFNGVMEELGKACGSTAWVASIYNGNMYMLTAFSEAANDEVYANEYPKLAQSFTPNGQAIPADGGYRLSGTWRFCSGQHHAQWAIFLSLILDGDKAPEPAMFLVPKQDCTVADDWQVSGLTGTGSNTISVNDKFVPAHRVVRPAAPELGQPPSADFADPFFQIPTIPLFIAGSVGAPLGLAGEALSLFRERIHKRGITYTSYTRAADAPITHFQLSEACMKFDEARFHAQRAAQTAMKLTDGPLDLEERVRIRGDLAWTVNLCREVVDIAQRASGASAIHLKDPLQRIVRDIQALSVHAFLVHSTSAELYGRVLAGLEPGTDLL</sequence>
<dbReference type="OrthoDB" id="3402961at2"/>
<dbReference type="Gene3D" id="2.40.110.10">
    <property type="entry name" value="Butyryl-CoA Dehydrogenase, subunit A, domain 2"/>
    <property type="match status" value="1"/>
</dbReference>
<protein>
    <submittedName>
        <fullName evidence="5">Indole dioxygenase</fullName>
    </submittedName>
</protein>
<proteinExistence type="inferred from homology"/>
<keyword evidence="6" id="KW-1185">Reference proteome</keyword>
<dbReference type="Pfam" id="PF08028">
    <property type="entry name" value="Acyl-CoA_dh_2"/>
    <property type="match status" value="1"/>
</dbReference>
<keyword evidence="1" id="KW-0560">Oxidoreductase</keyword>
<gene>
    <name evidence="5" type="ORF">FNH06_07840</name>
</gene>
<evidence type="ECO:0000313" key="5">
    <source>
        <dbReference type="EMBL" id="TVT24102.1"/>
    </source>
</evidence>
<dbReference type="Gene3D" id="1.20.140.10">
    <property type="entry name" value="Butyryl-CoA Dehydrogenase, subunit A, domain 3"/>
    <property type="match status" value="1"/>
</dbReference>
<dbReference type="InterPro" id="IPR036250">
    <property type="entry name" value="AcylCo_DH-like_C"/>
</dbReference>
<dbReference type="InterPro" id="IPR013786">
    <property type="entry name" value="AcylCoA_DH/ox_N"/>
</dbReference>
<evidence type="ECO:0000259" key="4">
    <source>
        <dbReference type="Pfam" id="PF08028"/>
    </source>
</evidence>
<dbReference type="GO" id="GO:0003995">
    <property type="term" value="F:acyl-CoA dehydrogenase activity"/>
    <property type="evidence" value="ECO:0007669"/>
    <property type="project" value="TreeGrafter"/>
</dbReference>
<dbReference type="Gene3D" id="1.10.540.10">
    <property type="entry name" value="Acyl-CoA dehydrogenase/oxidase, N-terminal domain"/>
    <property type="match status" value="1"/>
</dbReference>
<keyword evidence="5" id="KW-0223">Dioxygenase</keyword>
<comment type="caution">
    <text evidence="5">The sequence shown here is derived from an EMBL/GenBank/DDBJ whole genome shotgun (WGS) entry which is preliminary data.</text>
</comment>
<dbReference type="InterPro" id="IPR013107">
    <property type="entry name" value="Acyl-CoA_DH_C"/>
</dbReference>
<dbReference type="AlphaFoldDB" id="A0A558AIL2"/>
<dbReference type="InterPro" id="IPR050741">
    <property type="entry name" value="Acyl-CoA_dehydrogenase"/>
</dbReference>
<evidence type="ECO:0000256" key="1">
    <source>
        <dbReference type="ARBA" id="ARBA00023002"/>
    </source>
</evidence>
<evidence type="ECO:0000259" key="3">
    <source>
        <dbReference type="Pfam" id="PF02771"/>
    </source>
</evidence>
<dbReference type="InterPro" id="IPR037069">
    <property type="entry name" value="AcylCoA_DH/ox_N_sf"/>
</dbReference>
<dbReference type="InterPro" id="IPR046373">
    <property type="entry name" value="Acyl-CoA_Oxase/DH_mid-dom_sf"/>
</dbReference>
<dbReference type="PANTHER" id="PTHR48083:SF19">
    <property type="entry name" value="FLAVIN-DEPENDENT MONOOXYGENASE, OXYGENASE SUBUNIT HSAA"/>
    <property type="match status" value="1"/>
</dbReference>
<dbReference type="Pfam" id="PF02771">
    <property type="entry name" value="Acyl-CoA_dh_N"/>
    <property type="match status" value="1"/>
</dbReference>